<proteinExistence type="predicted"/>
<protein>
    <submittedName>
        <fullName evidence="2">Uncharacterized protein</fullName>
    </submittedName>
</protein>
<accession>A0A8S5TZ84</accession>
<feature type="region of interest" description="Disordered" evidence="1">
    <location>
        <begin position="1"/>
        <end position="26"/>
    </location>
</feature>
<dbReference type="EMBL" id="BK015962">
    <property type="protein sequence ID" value="DAF87510.1"/>
    <property type="molecule type" value="Genomic_DNA"/>
</dbReference>
<evidence type="ECO:0000256" key="1">
    <source>
        <dbReference type="SAM" id="MobiDB-lite"/>
    </source>
</evidence>
<name>A0A8S5TZ84_9CAUD</name>
<feature type="compositionally biased region" description="Polar residues" evidence="1">
    <location>
        <begin position="1"/>
        <end position="17"/>
    </location>
</feature>
<organism evidence="2">
    <name type="scientific">Siphoviridae sp. ctnPP24</name>
    <dbReference type="NCBI Taxonomy" id="2825662"/>
    <lineage>
        <taxon>Viruses</taxon>
        <taxon>Duplodnaviria</taxon>
        <taxon>Heunggongvirae</taxon>
        <taxon>Uroviricota</taxon>
        <taxon>Caudoviricetes</taxon>
    </lineage>
</organism>
<reference evidence="2" key="1">
    <citation type="journal article" date="2021" name="Proc. Natl. Acad. Sci. U.S.A.">
        <title>A Catalog of Tens of Thousands of Viruses from Human Metagenomes Reveals Hidden Associations with Chronic Diseases.</title>
        <authorList>
            <person name="Tisza M.J."/>
            <person name="Buck C.B."/>
        </authorList>
    </citation>
    <scope>NUCLEOTIDE SEQUENCE</scope>
    <source>
        <strain evidence="2">CtnPP24</strain>
    </source>
</reference>
<evidence type="ECO:0000313" key="2">
    <source>
        <dbReference type="EMBL" id="DAF87510.1"/>
    </source>
</evidence>
<sequence length="63" mass="7258">MRALNGQQHNREQNYNGNKHDRDNNLTSVRVLELHLNNSNRAGGRYCPLEPLLHYSHNGATTF</sequence>